<dbReference type="InterPro" id="IPR000679">
    <property type="entry name" value="Znf_GATA"/>
</dbReference>
<gene>
    <name evidence="2" type="ORF">OFUS_LOCUS478</name>
</gene>
<protein>
    <submittedName>
        <fullName evidence="2">Uncharacterized protein</fullName>
    </submittedName>
</protein>
<dbReference type="GO" id="GO:0008270">
    <property type="term" value="F:zinc ion binding"/>
    <property type="evidence" value="ECO:0007669"/>
    <property type="project" value="InterPro"/>
</dbReference>
<organism evidence="2 3">
    <name type="scientific">Owenia fusiformis</name>
    <name type="common">Polychaete worm</name>
    <dbReference type="NCBI Taxonomy" id="6347"/>
    <lineage>
        <taxon>Eukaryota</taxon>
        <taxon>Metazoa</taxon>
        <taxon>Spiralia</taxon>
        <taxon>Lophotrochozoa</taxon>
        <taxon>Annelida</taxon>
        <taxon>Polychaeta</taxon>
        <taxon>Sedentaria</taxon>
        <taxon>Canalipalpata</taxon>
        <taxon>Sabellida</taxon>
        <taxon>Oweniida</taxon>
        <taxon>Oweniidae</taxon>
        <taxon>Owenia</taxon>
    </lineage>
</organism>
<dbReference type="GO" id="GO:0048599">
    <property type="term" value="P:oocyte development"/>
    <property type="evidence" value="ECO:0007669"/>
    <property type="project" value="TreeGrafter"/>
</dbReference>
<keyword evidence="3" id="KW-1185">Reference proteome</keyword>
<dbReference type="EMBL" id="CAIIXF020000001">
    <property type="protein sequence ID" value="CAH1772765.1"/>
    <property type="molecule type" value="Genomic_DNA"/>
</dbReference>
<dbReference type="PROSITE" id="PS50114">
    <property type="entry name" value="GATA_ZN_FINGER_2"/>
    <property type="match status" value="1"/>
</dbReference>
<dbReference type="Proteomes" id="UP000749559">
    <property type="component" value="Unassembled WGS sequence"/>
</dbReference>
<dbReference type="Pfam" id="PF00320">
    <property type="entry name" value="GATA"/>
    <property type="match status" value="1"/>
</dbReference>
<feature type="compositionally biased region" description="Polar residues" evidence="1">
    <location>
        <begin position="629"/>
        <end position="642"/>
    </location>
</feature>
<proteinExistence type="predicted"/>
<dbReference type="GO" id="GO:0005634">
    <property type="term" value="C:nucleus"/>
    <property type="evidence" value="ECO:0007669"/>
    <property type="project" value="TreeGrafter"/>
</dbReference>
<dbReference type="GO" id="GO:0043565">
    <property type="term" value="F:sequence-specific DNA binding"/>
    <property type="evidence" value="ECO:0007669"/>
    <property type="project" value="InterPro"/>
</dbReference>
<dbReference type="PANTHER" id="PTHR47341">
    <property type="entry name" value="GATA-TYPE ZINC FINGER PROTEIN 1"/>
    <property type="match status" value="1"/>
</dbReference>
<dbReference type="GO" id="GO:0007283">
    <property type="term" value="P:spermatogenesis"/>
    <property type="evidence" value="ECO:0007669"/>
    <property type="project" value="TreeGrafter"/>
</dbReference>
<evidence type="ECO:0000256" key="1">
    <source>
        <dbReference type="SAM" id="MobiDB-lite"/>
    </source>
</evidence>
<feature type="non-terminal residue" evidence="2">
    <location>
        <position position="749"/>
    </location>
</feature>
<feature type="compositionally biased region" description="Polar residues" evidence="1">
    <location>
        <begin position="481"/>
        <end position="496"/>
    </location>
</feature>
<dbReference type="InterPro" id="IPR053116">
    <property type="entry name" value="GATA-type_Znf_Regulator"/>
</dbReference>
<dbReference type="SUPFAM" id="SSF57716">
    <property type="entry name" value="Glucocorticoid receptor-like (DNA-binding domain)"/>
    <property type="match status" value="1"/>
</dbReference>
<feature type="region of interest" description="Disordered" evidence="1">
    <location>
        <begin position="286"/>
        <end position="312"/>
    </location>
</feature>
<evidence type="ECO:0000313" key="2">
    <source>
        <dbReference type="EMBL" id="CAH1772765.1"/>
    </source>
</evidence>
<dbReference type="PRINTS" id="PR00619">
    <property type="entry name" value="GATAZNFINGER"/>
</dbReference>
<dbReference type="OrthoDB" id="2162994at2759"/>
<dbReference type="CDD" id="cd00202">
    <property type="entry name" value="ZnF_GATA"/>
    <property type="match status" value="1"/>
</dbReference>
<feature type="region of interest" description="Disordered" evidence="1">
    <location>
        <begin position="476"/>
        <end position="498"/>
    </location>
</feature>
<dbReference type="SMART" id="SM00401">
    <property type="entry name" value="ZnF_GATA"/>
    <property type="match status" value="1"/>
</dbReference>
<feature type="region of interest" description="Disordered" evidence="1">
    <location>
        <begin position="629"/>
        <end position="652"/>
    </location>
</feature>
<sequence>LLTTGIGNTMRIFRFTNPWSLICPIKTAKVPPKLAELNPLFGIETCLPSCLYQRKDTHVNSLEIIESFVTLLDSAIKMQINIKDVVKNDVQNIEVNSMEYREKPTTSVTTSTTTDRKTVTSAHSDQICGTKNQHGIVPSSRQLRPTYSDVLLGISFPKTSSDVACDTSNQALYLEKPATKCTHGARVMADSKIGYAHYSAQRFDNSNMKRSETTSGVFSSSELKRKERITGPVTPAYTTENYTSRSNTSHIFTTVMRQASVKPKMIMVTGPRNDKLLGLNRYPQSKCDRSTKLTPNPSIVPKRQPYSSRGSLPSLAMAPVSNHKMLDSNKLLSNLNENMQTRNPHACSLQSSLLHQQDNRERRQYIPGYESLLSLTALTQKIKSETEREHESIFPRIIPRVEQPMTPSENSDGLNASAQEEDNMTKIKENDVNNNHSKTIAMYEPKSSLINYAIKSRSPVCIPKSRKKIILSKITDESKLRSTQQDPGSPPNNAFQRVNLPYQPANTSESSICIESDQLDELTDAESNDDSDDNAAPYAIQTEPISSENEQSCDSNDNTPRKSQKRKIPRKPANPLKSPPKWDPSFRGVTMQIKTKLKPDGSHLSISCYFNCRKIQSKWRRHRRYSHQPQRCSQSTSGTTEWGPSDPEEYANSSKRENRLCFYYSSTTGKQCASCSARKTPLWRDAEDGTPLCNACGIRYKKYRVRCVHCWHIPKKDSKAYPDCPNCGCQLRYTLVRRFDPLLPLKSSG</sequence>
<dbReference type="GO" id="GO:0006357">
    <property type="term" value="P:regulation of transcription by RNA polymerase II"/>
    <property type="evidence" value="ECO:0007669"/>
    <property type="project" value="TreeGrafter"/>
</dbReference>
<dbReference type="AlphaFoldDB" id="A0A8J1YAR9"/>
<dbReference type="InterPro" id="IPR013088">
    <property type="entry name" value="Znf_NHR/GATA"/>
</dbReference>
<accession>A0A8J1YAR9</accession>
<dbReference type="PANTHER" id="PTHR47341:SF1">
    <property type="entry name" value="GATA-TYPE ZINC FINGER PROTEIN 1"/>
    <property type="match status" value="1"/>
</dbReference>
<evidence type="ECO:0000313" key="3">
    <source>
        <dbReference type="Proteomes" id="UP000749559"/>
    </source>
</evidence>
<feature type="region of interest" description="Disordered" evidence="1">
    <location>
        <begin position="542"/>
        <end position="586"/>
    </location>
</feature>
<feature type="compositionally biased region" description="Polar residues" evidence="1">
    <location>
        <begin position="543"/>
        <end position="558"/>
    </location>
</feature>
<comment type="caution">
    <text evidence="2">The sequence shown here is derived from an EMBL/GenBank/DDBJ whole genome shotgun (WGS) entry which is preliminary data.</text>
</comment>
<reference evidence="2" key="1">
    <citation type="submission" date="2022-03" db="EMBL/GenBank/DDBJ databases">
        <authorList>
            <person name="Martin C."/>
        </authorList>
    </citation>
    <scope>NUCLEOTIDE SEQUENCE</scope>
</reference>
<name>A0A8J1YAR9_OWEFU</name>
<dbReference type="Gene3D" id="3.30.50.10">
    <property type="entry name" value="Erythroid Transcription Factor GATA-1, subunit A"/>
    <property type="match status" value="1"/>
</dbReference>